<evidence type="ECO:0000313" key="1">
    <source>
        <dbReference type="Proteomes" id="UP000095287"/>
    </source>
</evidence>
<dbReference type="WBParaSite" id="L893_g5478.t1">
    <property type="protein sequence ID" value="L893_g5478.t1"/>
    <property type="gene ID" value="L893_g5478"/>
</dbReference>
<name>A0A1I8AG95_9BILA</name>
<proteinExistence type="predicted"/>
<reference evidence="2" key="1">
    <citation type="submission" date="2016-11" db="UniProtKB">
        <authorList>
            <consortium name="WormBaseParasite"/>
        </authorList>
    </citation>
    <scope>IDENTIFICATION</scope>
</reference>
<keyword evidence="1" id="KW-1185">Reference proteome</keyword>
<accession>A0A1I8AG95</accession>
<evidence type="ECO:0000313" key="2">
    <source>
        <dbReference type="WBParaSite" id="L893_g5478.t1"/>
    </source>
</evidence>
<dbReference type="Proteomes" id="UP000095287">
    <property type="component" value="Unplaced"/>
</dbReference>
<protein>
    <submittedName>
        <fullName evidence="2">DUF2969 domain-containing protein</fullName>
    </submittedName>
</protein>
<dbReference type="AlphaFoldDB" id="A0A1I8AG95"/>
<sequence>MSLVTMEHYKDIKKGYNVEFQRETGECQAEDVMLPREDKVQCSTVGRMSKGIRIHLSEKVEDIGLVKT</sequence>
<organism evidence="1 2">
    <name type="scientific">Steinernema glaseri</name>
    <dbReference type="NCBI Taxonomy" id="37863"/>
    <lineage>
        <taxon>Eukaryota</taxon>
        <taxon>Metazoa</taxon>
        <taxon>Ecdysozoa</taxon>
        <taxon>Nematoda</taxon>
        <taxon>Chromadorea</taxon>
        <taxon>Rhabditida</taxon>
        <taxon>Tylenchina</taxon>
        <taxon>Panagrolaimomorpha</taxon>
        <taxon>Strongyloidoidea</taxon>
        <taxon>Steinernematidae</taxon>
        <taxon>Steinernema</taxon>
    </lineage>
</organism>